<protein>
    <submittedName>
        <fullName evidence="1">Uncharacterized protein</fullName>
    </submittedName>
</protein>
<proteinExistence type="predicted"/>
<reference evidence="1" key="1">
    <citation type="submission" date="2021-05" db="EMBL/GenBank/DDBJ databases">
        <authorList>
            <person name="Scholz U."/>
            <person name="Mascher M."/>
            <person name="Fiebig A."/>
        </authorList>
    </citation>
    <scope>NUCLEOTIDE SEQUENCE [LARGE SCALE GENOMIC DNA]</scope>
</reference>
<dbReference type="EnsemblPlants" id="AVESA.00010b.r2.4DG0716990.1">
    <property type="protein sequence ID" value="AVESA.00010b.r2.4DG0716990.1.CDS.1"/>
    <property type="gene ID" value="AVESA.00010b.r2.4DG0716990"/>
</dbReference>
<reference evidence="1" key="2">
    <citation type="submission" date="2025-09" db="UniProtKB">
        <authorList>
            <consortium name="EnsemblPlants"/>
        </authorList>
    </citation>
    <scope>IDENTIFICATION</scope>
</reference>
<evidence type="ECO:0000313" key="1">
    <source>
        <dbReference type="EnsemblPlants" id="AVESA.00010b.r2.4DG0716990.1.CDS.1"/>
    </source>
</evidence>
<keyword evidence="2" id="KW-1185">Reference proteome</keyword>
<accession>A0ACD5X156</accession>
<evidence type="ECO:0000313" key="2">
    <source>
        <dbReference type="Proteomes" id="UP001732700"/>
    </source>
</evidence>
<dbReference type="Proteomes" id="UP001732700">
    <property type="component" value="Chromosome 4D"/>
</dbReference>
<organism evidence="1 2">
    <name type="scientific">Avena sativa</name>
    <name type="common">Oat</name>
    <dbReference type="NCBI Taxonomy" id="4498"/>
    <lineage>
        <taxon>Eukaryota</taxon>
        <taxon>Viridiplantae</taxon>
        <taxon>Streptophyta</taxon>
        <taxon>Embryophyta</taxon>
        <taxon>Tracheophyta</taxon>
        <taxon>Spermatophyta</taxon>
        <taxon>Magnoliopsida</taxon>
        <taxon>Liliopsida</taxon>
        <taxon>Poales</taxon>
        <taxon>Poaceae</taxon>
        <taxon>BOP clade</taxon>
        <taxon>Pooideae</taxon>
        <taxon>Poodae</taxon>
        <taxon>Poeae</taxon>
        <taxon>Poeae Chloroplast Group 1 (Aveneae type)</taxon>
        <taxon>Aveninae</taxon>
        <taxon>Avena</taxon>
    </lineage>
</organism>
<sequence length="185" mass="19621">MATRCRGTRIHLSLSISLSLVVLLLRAASVASADVKAACADTPYPDYCETVLKAGTKGKPADKSALAEIAVCAAAKTTAAATTLARTQEKGISQSSWWCMDNCASDIEDAATRLGKKPVNLAQLRSFIDRTENDNVVWNCDECRGDSASKKEDLISKDGDLEKIMGVVSVLIKRAAGKTKGAAKQ</sequence>
<name>A0ACD5X156_AVESA</name>